<keyword evidence="11" id="KW-0503">Monooxygenase</keyword>
<dbReference type="SUPFAM" id="SSF48264">
    <property type="entry name" value="Cytochrome P450"/>
    <property type="match status" value="1"/>
</dbReference>
<sequence>MIFHYNIIRGLELLAIFFLLTTVRLTRIKVFGKGPTIFLRKVFWETLNYRMESGIKRNDLIDILFELKKNDNDQDYYGFKFDGDNLLAQAASFSAGFETSSTTTAFTLYELELQSDIQNTLRKEIVEALESGRKITYDLIKLALIIILSKCEVRPCEKTSIPMVIDPKGAMTVPLNDVLYLNFRKIKSNAL</sequence>
<dbReference type="InterPro" id="IPR036396">
    <property type="entry name" value="Cyt_P450_sf"/>
</dbReference>
<evidence type="ECO:0000256" key="9">
    <source>
        <dbReference type="ARBA" id="ARBA00023002"/>
    </source>
</evidence>
<dbReference type="GO" id="GO:0020037">
    <property type="term" value="F:heme binding"/>
    <property type="evidence" value="ECO:0007669"/>
    <property type="project" value="InterPro"/>
</dbReference>
<keyword evidence="6" id="KW-0479">Metal-binding</keyword>
<accession>E2AAX7</accession>
<dbReference type="InterPro" id="IPR001128">
    <property type="entry name" value="Cyt_P450"/>
</dbReference>
<evidence type="ECO:0000256" key="6">
    <source>
        <dbReference type="ARBA" id="ARBA00022723"/>
    </source>
</evidence>
<dbReference type="GO" id="GO:0005789">
    <property type="term" value="C:endoplasmic reticulum membrane"/>
    <property type="evidence" value="ECO:0007669"/>
    <property type="project" value="UniProtKB-SubCell"/>
</dbReference>
<dbReference type="AlphaFoldDB" id="E2AAX7"/>
<comment type="cofactor">
    <cofactor evidence="1">
        <name>heme</name>
        <dbReference type="ChEBI" id="CHEBI:30413"/>
    </cofactor>
</comment>
<reference evidence="13 14" key="1">
    <citation type="journal article" date="2010" name="Science">
        <title>Genomic comparison of the ants Camponotus floridanus and Harpegnathos saltator.</title>
        <authorList>
            <person name="Bonasio R."/>
            <person name="Zhang G."/>
            <person name="Ye C."/>
            <person name="Mutti N.S."/>
            <person name="Fang X."/>
            <person name="Qin N."/>
            <person name="Donahue G."/>
            <person name="Yang P."/>
            <person name="Li Q."/>
            <person name="Li C."/>
            <person name="Zhang P."/>
            <person name="Huang Z."/>
            <person name="Berger S.L."/>
            <person name="Reinberg D."/>
            <person name="Wang J."/>
            <person name="Liebig J."/>
        </authorList>
    </citation>
    <scope>NUCLEOTIDE SEQUENCE [LARGE SCALE GENOMIC DNA]</scope>
    <source>
        <strain evidence="14">C129</strain>
    </source>
</reference>
<keyword evidence="10" id="KW-0408">Iron</keyword>
<evidence type="ECO:0000256" key="10">
    <source>
        <dbReference type="ARBA" id="ARBA00023004"/>
    </source>
</evidence>
<protein>
    <submittedName>
        <fullName evidence="13">Cytochrome P450 6k1</fullName>
    </submittedName>
</protein>
<dbReference type="Proteomes" id="UP000000311">
    <property type="component" value="Unassembled WGS sequence"/>
</dbReference>
<keyword evidence="12" id="KW-0472">Membrane</keyword>
<evidence type="ECO:0000256" key="3">
    <source>
        <dbReference type="ARBA" id="ARBA00004406"/>
    </source>
</evidence>
<evidence type="ECO:0000256" key="4">
    <source>
        <dbReference type="ARBA" id="ARBA00010617"/>
    </source>
</evidence>
<gene>
    <name evidence="13" type="ORF">EAG_03200</name>
</gene>
<dbReference type="GO" id="GO:0016705">
    <property type="term" value="F:oxidoreductase activity, acting on paired donors, with incorporation or reduction of molecular oxygen"/>
    <property type="evidence" value="ECO:0007669"/>
    <property type="project" value="InterPro"/>
</dbReference>
<evidence type="ECO:0000256" key="8">
    <source>
        <dbReference type="ARBA" id="ARBA00022848"/>
    </source>
</evidence>
<evidence type="ECO:0000313" key="13">
    <source>
        <dbReference type="EMBL" id="EFN69411.1"/>
    </source>
</evidence>
<evidence type="ECO:0000256" key="12">
    <source>
        <dbReference type="ARBA" id="ARBA00023136"/>
    </source>
</evidence>
<comment type="subcellular location">
    <subcellularLocation>
        <location evidence="3">Endoplasmic reticulum membrane</location>
        <topology evidence="3">Peripheral membrane protein</topology>
    </subcellularLocation>
    <subcellularLocation>
        <location evidence="2">Microsome membrane</location>
        <topology evidence="2">Peripheral membrane protein</topology>
    </subcellularLocation>
</comment>
<dbReference type="PANTHER" id="PTHR24292">
    <property type="entry name" value="CYTOCHROME P450"/>
    <property type="match status" value="1"/>
</dbReference>
<evidence type="ECO:0000256" key="7">
    <source>
        <dbReference type="ARBA" id="ARBA00022824"/>
    </source>
</evidence>
<dbReference type="InParanoid" id="E2AAX7"/>
<evidence type="ECO:0000256" key="5">
    <source>
        <dbReference type="ARBA" id="ARBA00022617"/>
    </source>
</evidence>
<organism evidence="14">
    <name type="scientific">Camponotus floridanus</name>
    <name type="common">Florida carpenter ant</name>
    <dbReference type="NCBI Taxonomy" id="104421"/>
    <lineage>
        <taxon>Eukaryota</taxon>
        <taxon>Metazoa</taxon>
        <taxon>Ecdysozoa</taxon>
        <taxon>Arthropoda</taxon>
        <taxon>Hexapoda</taxon>
        <taxon>Insecta</taxon>
        <taxon>Pterygota</taxon>
        <taxon>Neoptera</taxon>
        <taxon>Endopterygota</taxon>
        <taxon>Hymenoptera</taxon>
        <taxon>Apocrita</taxon>
        <taxon>Aculeata</taxon>
        <taxon>Formicoidea</taxon>
        <taxon>Formicidae</taxon>
        <taxon>Formicinae</taxon>
        <taxon>Camponotus</taxon>
    </lineage>
</organism>
<name>E2AAX7_CAMFO</name>
<dbReference type="InterPro" id="IPR050476">
    <property type="entry name" value="Insect_CytP450_Detox"/>
</dbReference>
<evidence type="ECO:0000313" key="14">
    <source>
        <dbReference type="Proteomes" id="UP000000311"/>
    </source>
</evidence>
<proteinExistence type="inferred from homology"/>
<keyword evidence="9" id="KW-0560">Oxidoreductase</keyword>
<dbReference type="Gene3D" id="1.10.630.10">
    <property type="entry name" value="Cytochrome P450"/>
    <property type="match status" value="1"/>
</dbReference>
<evidence type="ECO:0000256" key="2">
    <source>
        <dbReference type="ARBA" id="ARBA00004174"/>
    </source>
</evidence>
<dbReference type="STRING" id="104421.E2AAX7"/>
<comment type="similarity">
    <text evidence="4">Belongs to the cytochrome P450 family.</text>
</comment>
<evidence type="ECO:0000256" key="1">
    <source>
        <dbReference type="ARBA" id="ARBA00001971"/>
    </source>
</evidence>
<keyword evidence="5" id="KW-0349">Heme</keyword>
<evidence type="ECO:0000256" key="11">
    <source>
        <dbReference type="ARBA" id="ARBA00023033"/>
    </source>
</evidence>
<dbReference type="Pfam" id="PF00067">
    <property type="entry name" value="p450"/>
    <property type="match status" value="1"/>
</dbReference>
<dbReference type="OMA" id="QNEFRMA"/>
<dbReference type="EMBL" id="GL438205">
    <property type="protein sequence ID" value="EFN69411.1"/>
    <property type="molecule type" value="Genomic_DNA"/>
</dbReference>
<keyword evidence="7" id="KW-0256">Endoplasmic reticulum</keyword>
<dbReference type="PANTHER" id="PTHR24292:SF45">
    <property type="entry name" value="CYTOCHROME P450 6G1-RELATED"/>
    <property type="match status" value="1"/>
</dbReference>
<keyword evidence="8" id="KW-0492">Microsome</keyword>
<dbReference type="GO" id="GO:0005506">
    <property type="term" value="F:iron ion binding"/>
    <property type="evidence" value="ECO:0007669"/>
    <property type="project" value="InterPro"/>
</dbReference>
<dbReference type="GO" id="GO:0004497">
    <property type="term" value="F:monooxygenase activity"/>
    <property type="evidence" value="ECO:0007669"/>
    <property type="project" value="UniProtKB-KW"/>
</dbReference>
<keyword evidence="14" id="KW-1185">Reference proteome</keyword>
<dbReference type="OrthoDB" id="2789670at2759"/>